<organism evidence="1 2">
    <name type="scientific">Pseudomonas duriflava</name>
    <dbReference type="NCBI Taxonomy" id="459528"/>
    <lineage>
        <taxon>Bacteria</taxon>
        <taxon>Pseudomonadati</taxon>
        <taxon>Pseudomonadota</taxon>
        <taxon>Gammaproteobacteria</taxon>
        <taxon>Pseudomonadales</taxon>
        <taxon>Pseudomonadaceae</taxon>
        <taxon>Pseudomonas</taxon>
    </lineage>
</organism>
<proteinExistence type="predicted"/>
<dbReference type="CDD" id="cd07067">
    <property type="entry name" value="HP_PGM_like"/>
    <property type="match status" value="1"/>
</dbReference>
<evidence type="ECO:0000313" key="2">
    <source>
        <dbReference type="Proteomes" id="UP000316905"/>
    </source>
</evidence>
<dbReference type="Pfam" id="PF00300">
    <property type="entry name" value="His_Phos_1"/>
    <property type="match status" value="1"/>
</dbReference>
<dbReference type="PIRSF" id="PIRSF000709">
    <property type="entry name" value="6PFK_2-Ptase"/>
    <property type="match status" value="1"/>
</dbReference>
<name>A0A562QC46_9PSED</name>
<dbReference type="SUPFAM" id="SSF53254">
    <property type="entry name" value="Phosphoglycerate mutase-like"/>
    <property type="match status" value="1"/>
</dbReference>
<dbReference type="OrthoDB" id="9783269at2"/>
<reference evidence="1 2" key="1">
    <citation type="journal article" date="2015" name="Stand. Genomic Sci.">
        <title>Genomic Encyclopedia of Bacterial and Archaeal Type Strains, Phase III: the genomes of soil and plant-associated and newly described type strains.</title>
        <authorList>
            <person name="Whitman W.B."/>
            <person name="Woyke T."/>
            <person name="Klenk H.P."/>
            <person name="Zhou Y."/>
            <person name="Lilburn T.G."/>
            <person name="Beck B.J."/>
            <person name="De Vos P."/>
            <person name="Vandamme P."/>
            <person name="Eisen J.A."/>
            <person name="Garrity G."/>
            <person name="Hugenholtz P."/>
            <person name="Kyrpides N.C."/>
        </authorList>
    </citation>
    <scope>NUCLEOTIDE SEQUENCE [LARGE SCALE GENOMIC DNA]</scope>
    <source>
        <strain evidence="1 2">CGMCC 1.6858</strain>
    </source>
</reference>
<evidence type="ECO:0000313" key="1">
    <source>
        <dbReference type="EMBL" id="TWI53750.1"/>
    </source>
</evidence>
<dbReference type="InterPro" id="IPR050275">
    <property type="entry name" value="PGM_Phosphatase"/>
</dbReference>
<comment type="caution">
    <text evidence="1">The sequence shown here is derived from an EMBL/GenBank/DDBJ whole genome shotgun (WGS) entry which is preliminary data.</text>
</comment>
<dbReference type="PANTHER" id="PTHR48100">
    <property type="entry name" value="BROAD-SPECIFICITY PHOSPHATASE YOR283W-RELATED"/>
    <property type="match status" value="1"/>
</dbReference>
<dbReference type="AlphaFoldDB" id="A0A562QC46"/>
<dbReference type="Gene3D" id="3.40.50.1240">
    <property type="entry name" value="Phosphoglycerate mutase-like"/>
    <property type="match status" value="1"/>
</dbReference>
<dbReference type="InterPro" id="IPR013078">
    <property type="entry name" value="His_Pase_superF_clade-1"/>
</dbReference>
<dbReference type="Proteomes" id="UP000316905">
    <property type="component" value="Unassembled WGS sequence"/>
</dbReference>
<protein>
    <submittedName>
        <fullName evidence="1">Alpha-ribazole phosphatase</fullName>
    </submittedName>
</protein>
<dbReference type="GO" id="GO:0005737">
    <property type="term" value="C:cytoplasm"/>
    <property type="evidence" value="ECO:0007669"/>
    <property type="project" value="TreeGrafter"/>
</dbReference>
<dbReference type="SMART" id="SM00855">
    <property type="entry name" value="PGAM"/>
    <property type="match status" value="1"/>
</dbReference>
<gene>
    <name evidence="1" type="ORF">IQ22_02356</name>
</gene>
<dbReference type="GO" id="GO:0016791">
    <property type="term" value="F:phosphatase activity"/>
    <property type="evidence" value="ECO:0007669"/>
    <property type="project" value="TreeGrafter"/>
</dbReference>
<dbReference type="PANTHER" id="PTHR48100:SF1">
    <property type="entry name" value="HISTIDINE PHOSPHATASE FAMILY PROTEIN-RELATED"/>
    <property type="match status" value="1"/>
</dbReference>
<keyword evidence="2" id="KW-1185">Reference proteome</keyword>
<dbReference type="RefSeq" id="WP_145141880.1">
    <property type="nucleotide sequence ID" value="NZ_VLKY01000007.1"/>
</dbReference>
<dbReference type="InterPro" id="IPR029033">
    <property type="entry name" value="His_PPase_superfam"/>
</dbReference>
<sequence>MTFFLLRHGETEGPGGFRGRLDPRLTPKGLAQMHAAIAGEPAWELVVSSPLQRCLLFAQSIADADRTNCLVEPGLRELDFGDWEGHTAAELIEDQAEALGLFWADPYTYTPPNGEPVAAFEARVLAAMRALVSDYSRSRTLIVTHGGVIRLLLARQQGLPRHALLQVEAAYGSLHAFDPHALGL</sequence>
<accession>A0A562QC46</accession>
<dbReference type="EMBL" id="VLKY01000007">
    <property type="protein sequence ID" value="TWI53750.1"/>
    <property type="molecule type" value="Genomic_DNA"/>
</dbReference>